<dbReference type="Pfam" id="PF10197">
    <property type="entry name" value="Cir_N"/>
    <property type="match status" value="1"/>
</dbReference>
<feature type="compositionally biased region" description="Basic and acidic residues" evidence="1">
    <location>
        <begin position="18"/>
        <end position="40"/>
    </location>
</feature>
<dbReference type="PANTHER" id="PTHR22093">
    <property type="entry name" value="LEUKOCYTE RECEPTOR CLUSTER LRC MEMBER 1"/>
    <property type="match status" value="1"/>
</dbReference>
<feature type="region of interest" description="Disordered" evidence="1">
    <location>
        <begin position="60"/>
        <end position="329"/>
    </location>
</feature>
<evidence type="ECO:0000313" key="3">
    <source>
        <dbReference type="EMBL" id="KAK6355442.1"/>
    </source>
</evidence>
<feature type="compositionally biased region" description="Basic and acidic residues" evidence="1">
    <location>
        <begin position="178"/>
        <end position="202"/>
    </location>
</feature>
<keyword evidence="4" id="KW-1185">Reference proteome</keyword>
<evidence type="ECO:0000256" key="1">
    <source>
        <dbReference type="SAM" id="MobiDB-lite"/>
    </source>
</evidence>
<feature type="compositionally biased region" description="Basic residues" evidence="1">
    <location>
        <begin position="240"/>
        <end position="268"/>
    </location>
</feature>
<dbReference type="AlphaFoldDB" id="A0AAV9V902"/>
<sequence length="329" mass="38132">MPLNLLQHKSWHVGSAKNQERVRRDERAAQLKEEEEERRMQLADAEHRLKLLRERGGHAHDGVSLHVDQDDTSISTSTATTTSRPGDTATTEWGRRDSRKRRRDEHPEGNSGGTRDISLVGTDGHINLFPEGAQTRPSRNAEYAADQKRKEDELEAQYTMRLSRPSEPWYSTTDGVAEADRKKDERDRKREERVERRAREEGDPMNAMRRGLAQLREVRQDAAQQRRRRDREVGLGLGEHHKHGSRSHHRHHRHSHRHRSRSRSRSRSPRREKSDTMEALRAERRAREAAERARADAVVADELAARRRPERWTASAAGGRGLYSSQFQH</sequence>
<evidence type="ECO:0000259" key="2">
    <source>
        <dbReference type="SMART" id="SM01083"/>
    </source>
</evidence>
<gene>
    <name evidence="3" type="ORF">TWF696_004539</name>
</gene>
<dbReference type="SMART" id="SM01083">
    <property type="entry name" value="Cir_N"/>
    <property type="match status" value="1"/>
</dbReference>
<dbReference type="InterPro" id="IPR019339">
    <property type="entry name" value="CIR_N_dom"/>
</dbReference>
<comment type="caution">
    <text evidence="3">The sequence shown here is derived from an EMBL/GenBank/DDBJ whole genome shotgun (WGS) entry which is preliminary data.</text>
</comment>
<evidence type="ECO:0000313" key="4">
    <source>
        <dbReference type="Proteomes" id="UP001375240"/>
    </source>
</evidence>
<feature type="compositionally biased region" description="Basic and acidic residues" evidence="1">
    <location>
        <begin position="60"/>
        <end position="69"/>
    </location>
</feature>
<feature type="compositionally biased region" description="Low complexity" evidence="1">
    <location>
        <begin position="72"/>
        <end position="91"/>
    </location>
</feature>
<organism evidence="3 4">
    <name type="scientific">Orbilia brochopaga</name>
    <dbReference type="NCBI Taxonomy" id="3140254"/>
    <lineage>
        <taxon>Eukaryota</taxon>
        <taxon>Fungi</taxon>
        <taxon>Dikarya</taxon>
        <taxon>Ascomycota</taxon>
        <taxon>Pezizomycotina</taxon>
        <taxon>Orbiliomycetes</taxon>
        <taxon>Orbiliales</taxon>
        <taxon>Orbiliaceae</taxon>
        <taxon>Orbilia</taxon>
    </lineage>
</organism>
<name>A0AAV9V902_9PEZI</name>
<feature type="domain" description="CBF1-interacting co-repressor CIR N-terminal" evidence="2">
    <location>
        <begin position="10"/>
        <end position="46"/>
    </location>
</feature>
<dbReference type="EMBL" id="JAVHNQ010000002">
    <property type="protein sequence ID" value="KAK6355442.1"/>
    <property type="molecule type" value="Genomic_DNA"/>
</dbReference>
<protein>
    <recommendedName>
        <fullName evidence="2">CBF1-interacting co-repressor CIR N-terminal domain-containing protein</fullName>
    </recommendedName>
</protein>
<dbReference type="InterPro" id="IPR039875">
    <property type="entry name" value="LENG1-like"/>
</dbReference>
<dbReference type="Proteomes" id="UP001375240">
    <property type="component" value="Unassembled WGS sequence"/>
</dbReference>
<accession>A0AAV9V902</accession>
<feature type="compositionally biased region" description="Basic and acidic residues" evidence="1">
    <location>
        <begin position="269"/>
        <end position="295"/>
    </location>
</feature>
<feature type="region of interest" description="Disordered" evidence="1">
    <location>
        <begin position="1"/>
        <end position="40"/>
    </location>
</feature>
<proteinExistence type="predicted"/>
<reference evidence="3 4" key="1">
    <citation type="submission" date="2019-10" db="EMBL/GenBank/DDBJ databases">
        <authorList>
            <person name="Palmer J.M."/>
        </authorList>
    </citation>
    <scope>NUCLEOTIDE SEQUENCE [LARGE SCALE GENOMIC DNA]</scope>
    <source>
        <strain evidence="3 4">TWF696</strain>
    </source>
</reference>
<dbReference type="PANTHER" id="PTHR22093:SF0">
    <property type="entry name" value="LEUKOCYTE RECEPTOR CLUSTER MEMBER 1"/>
    <property type="match status" value="1"/>
</dbReference>